<organism evidence="3">
    <name type="scientific">marine sediment metagenome</name>
    <dbReference type="NCBI Taxonomy" id="412755"/>
    <lineage>
        <taxon>unclassified sequences</taxon>
        <taxon>metagenomes</taxon>
        <taxon>ecological metagenomes</taxon>
    </lineage>
</organism>
<proteinExistence type="inferred from homology"/>
<dbReference type="InterPro" id="IPR003869">
    <property type="entry name" value="Polysac_CapD-like"/>
</dbReference>
<reference evidence="3" key="1">
    <citation type="journal article" date="2015" name="Nature">
        <title>Complex archaea that bridge the gap between prokaryotes and eukaryotes.</title>
        <authorList>
            <person name="Spang A."/>
            <person name="Saw J.H."/>
            <person name="Jorgensen S.L."/>
            <person name="Zaremba-Niedzwiedzka K."/>
            <person name="Martijn J."/>
            <person name="Lind A.E."/>
            <person name="van Eijk R."/>
            <person name="Schleper C."/>
            <person name="Guy L."/>
            <person name="Ettema T.J."/>
        </authorList>
    </citation>
    <scope>NUCLEOTIDE SEQUENCE</scope>
</reference>
<evidence type="ECO:0000259" key="2">
    <source>
        <dbReference type="Pfam" id="PF02719"/>
    </source>
</evidence>
<dbReference type="SUPFAM" id="SSF51735">
    <property type="entry name" value="NAD(P)-binding Rossmann-fold domains"/>
    <property type="match status" value="1"/>
</dbReference>
<dbReference type="InterPro" id="IPR036291">
    <property type="entry name" value="NAD(P)-bd_dom_sf"/>
</dbReference>
<dbReference type="PANTHER" id="PTHR43318">
    <property type="entry name" value="UDP-N-ACETYLGLUCOSAMINE 4,6-DEHYDRATASE"/>
    <property type="match status" value="1"/>
</dbReference>
<accession>A0A0F9FZT8</accession>
<protein>
    <recommendedName>
        <fullName evidence="2">Polysaccharide biosynthesis protein CapD-like domain-containing protein</fullName>
    </recommendedName>
</protein>
<dbReference type="InterPro" id="IPR051203">
    <property type="entry name" value="Polysaccharide_Synthase-Rel"/>
</dbReference>
<evidence type="ECO:0000313" key="3">
    <source>
        <dbReference type="EMBL" id="KKL56677.1"/>
    </source>
</evidence>
<comment type="similarity">
    <text evidence="1">Belongs to the polysaccharide synthase family.</text>
</comment>
<gene>
    <name evidence="3" type="ORF">LCGC14_2243020</name>
</gene>
<dbReference type="Pfam" id="PF02719">
    <property type="entry name" value="Polysacc_synt_2"/>
    <property type="match status" value="1"/>
</dbReference>
<dbReference type="EMBL" id="LAZR01030414">
    <property type="protein sequence ID" value="KKL56677.1"/>
    <property type="molecule type" value="Genomic_DNA"/>
</dbReference>
<feature type="domain" description="Polysaccharide biosynthesis protein CapD-like" evidence="2">
    <location>
        <begin position="9"/>
        <end position="268"/>
    </location>
</feature>
<dbReference type="PANTHER" id="PTHR43318:SF2">
    <property type="entry name" value="UDP-N-ACETYLGLUCOSAMINE 4,6-DEHYDRATASE (INVERTING)"/>
    <property type="match status" value="1"/>
</dbReference>
<name>A0A0F9FZT8_9ZZZZ</name>
<comment type="caution">
    <text evidence="3">The sequence shown here is derived from an EMBL/GenBank/DDBJ whole genome shotgun (WGS) entry which is preliminary data.</text>
</comment>
<dbReference type="Gene3D" id="3.40.50.720">
    <property type="entry name" value="NAD(P)-binding Rossmann-like Domain"/>
    <property type="match status" value="1"/>
</dbReference>
<dbReference type="AlphaFoldDB" id="A0A0F9FZT8"/>
<sequence length="325" mass="36158">MINLSSSTIMVTGGTGSFGSALIDYLQGSGAKFVVYSRDESKQHDMYIKRRDKNISYVIGDVRDKEKIIYSMRGVDYVFHAAALKHVPTGENFPEEVINTNIMGTKNVIEAAEYCSVKKTIFLSTDKAAYPISAYGMSKSLAERVVSAHRGNTINVCLRYGNVLGSRGSVVPLFLGMIKRDEPITITNPKMTRFILTLEEAIKLSMKCLNDGKGGELFVMKPPACNIQTLVEALELHFGREFPKTIIGIRPGEKMDEVLLTGSEVYRAVAESEGGISYARIMVQQSRDYYFGGENYIEPEAYSSKNAYQYNAEQVLNKLKEAKLL</sequence>
<evidence type="ECO:0000256" key="1">
    <source>
        <dbReference type="ARBA" id="ARBA00007430"/>
    </source>
</evidence>